<dbReference type="EMBL" id="CAEQ01000414">
    <property type="protein sequence ID" value="CCD11700.1"/>
    <property type="molecule type" value="Genomic_DNA"/>
</dbReference>
<comment type="caution">
    <text evidence="2">The sequence shown here is derived from an EMBL/GenBank/DDBJ whole genome shotgun (WGS) entry which is preliminary data.</text>
</comment>
<evidence type="ECO:0000256" key="1">
    <source>
        <dbReference type="SAM" id="Phobius"/>
    </source>
</evidence>
<dbReference type="AlphaFoldDB" id="F9W3I2"/>
<keyword evidence="1" id="KW-0472">Membrane</keyword>
<sequence length="143" mass="16535">MSISILFHKIFPEILVPINHGDIVFESPSYYNFPRWKAILNNGNFDFSALFLSVFPGVLGLHFMFTHALLLHLFSGELFFGFYLSSHCPLIPIPWIFHFVYLPPMLSWLLGTFLTSAHGHSVECLGRKQICLFLYVCKFLFTQ</sequence>
<dbReference type="Proteomes" id="UP000000702">
    <property type="component" value="Unassembled WGS sequence"/>
</dbReference>
<protein>
    <submittedName>
        <fullName evidence="2">Uncharacterized protein</fullName>
    </submittedName>
</protein>
<evidence type="ECO:0000313" key="2">
    <source>
        <dbReference type="EMBL" id="CCD11700.1"/>
    </source>
</evidence>
<keyword evidence="3" id="KW-1185">Reference proteome</keyword>
<keyword evidence="1" id="KW-1133">Transmembrane helix</keyword>
<feature type="transmembrane region" description="Helical" evidence="1">
    <location>
        <begin position="50"/>
        <end position="71"/>
    </location>
</feature>
<organism evidence="2 3">
    <name type="scientific">Trypanosoma congolense (strain IL3000)</name>
    <dbReference type="NCBI Taxonomy" id="1068625"/>
    <lineage>
        <taxon>Eukaryota</taxon>
        <taxon>Discoba</taxon>
        <taxon>Euglenozoa</taxon>
        <taxon>Kinetoplastea</taxon>
        <taxon>Metakinetoplastina</taxon>
        <taxon>Trypanosomatida</taxon>
        <taxon>Trypanosomatidae</taxon>
        <taxon>Trypanosoma</taxon>
        <taxon>Nannomonas</taxon>
    </lineage>
</organism>
<evidence type="ECO:0000313" key="3">
    <source>
        <dbReference type="Proteomes" id="UP000000702"/>
    </source>
</evidence>
<accession>F9W3I2</accession>
<reference evidence="3" key="1">
    <citation type="submission" date="2011-07" db="EMBL/GenBank/DDBJ databases">
        <title>Divergent evolution of antigenic variation in African trypanosomes.</title>
        <authorList>
            <person name="Jackson A.P."/>
            <person name="Berry A."/>
            <person name="Allison H.C."/>
            <person name="Burton P."/>
            <person name="Anderson J."/>
            <person name="Aslett M."/>
            <person name="Brown R."/>
            <person name="Corton N."/>
            <person name="Harris D."/>
            <person name="Hauser H."/>
            <person name="Gamble J."/>
            <person name="Gilderthorp R."/>
            <person name="McQuillan J."/>
            <person name="Quail M.A."/>
            <person name="Sanders M."/>
            <person name="Van Tonder A."/>
            <person name="Ginger M.L."/>
            <person name="Donelson J.E."/>
            <person name="Field M.C."/>
            <person name="Barry J.D."/>
            <person name="Berriman M."/>
            <person name="Hertz-Fowler C."/>
        </authorList>
    </citation>
    <scope>NUCLEOTIDE SEQUENCE [LARGE SCALE GENOMIC DNA]</scope>
    <source>
        <strain evidence="3">IL3000</strain>
    </source>
</reference>
<gene>
    <name evidence="2" type="ORF">TCIL3000_0_26550</name>
</gene>
<proteinExistence type="predicted"/>
<keyword evidence="1" id="KW-0812">Transmembrane</keyword>
<reference evidence="2 3" key="2">
    <citation type="journal article" date="2012" name="Proc. Natl. Acad. Sci. U.S.A.">
        <title>Antigenic diversity is generated by distinct evolutionary mechanisms in African trypanosome species.</title>
        <authorList>
            <person name="Jackson A.P."/>
            <person name="Berry A."/>
            <person name="Aslett M."/>
            <person name="Allison H.C."/>
            <person name="Burton P."/>
            <person name="Vavrova-Anderson J."/>
            <person name="Brown R."/>
            <person name="Browne H."/>
            <person name="Corton N."/>
            <person name="Hauser H."/>
            <person name="Gamble J."/>
            <person name="Gilderthorp R."/>
            <person name="Marcello L."/>
            <person name="McQuillan J."/>
            <person name="Otto T.D."/>
            <person name="Quail M.A."/>
            <person name="Sanders M.J."/>
            <person name="van Tonder A."/>
            <person name="Ginger M.L."/>
            <person name="Field M.C."/>
            <person name="Barry J.D."/>
            <person name="Hertz-Fowler C."/>
            <person name="Berriman M."/>
        </authorList>
    </citation>
    <scope>NUCLEOTIDE SEQUENCE [LARGE SCALE GENOMIC DNA]</scope>
    <source>
        <strain evidence="2 3">IL3000</strain>
    </source>
</reference>
<name>F9W3I2_TRYCI</name>